<dbReference type="PANTHER" id="PTHR24225">
    <property type="entry name" value="CHEMOTACTIC RECEPTOR"/>
    <property type="match status" value="1"/>
</dbReference>
<dbReference type="AGR" id="Xenbase:XB-GENE-29093503"/>
<dbReference type="Pfam" id="PF00001">
    <property type="entry name" value="7tm_1"/>
    <property type="match status" value="2"/>
</dbReference>
<evidence type="ECO:0000256" key="2">
    <source>
        <dbReference type="ARBA" id="ARBA00022692"/>
    </source>
</evidence>
<evidence type="ECO:0000259" key="10">
    <source>
        <dbReference type="PROSITE" id="PS50262"/>
    </source>
</evidence>
<dbReference type="RefSeq" id="XP_031750060.1">
    <property type="nucleotide sequence ID" value="XM_031894200.1"/>
</dbReference>
<evidence type="ECO:0000256" key="6">
    <source>
        <dbReference type="ARBA" id="ARBA00023170"/>
    </source>
</evidence>
<dbReference type="OrthoDB" id="9908582at2759"/>
<feature type="domain" description="G-protein coupled receptors family 1 profile" evidence="10">
    <location>
        <begin position="57"/>
        <end position="359"/>
    </location>
</feature>
<dbReference type="Gene3D" id="1.20.1070.10">
    <property type="entry name" value="Rhodopsin 7-helix transmembrane proteins"/>
    <property type="match status" value="2"/>
</dbReference>
<evidence type="ECO:0000256" key="3">
    <source>
        <dbReference type="ARBA" id="ARBA00022989"/>
    </source>
</evidence>
<evidence type="ECO:0000256" key="7">
    <source>
        <dbReference type="ARBA" id="ARBA00023224"/>
    </source>
</evidence>
<comment type="subcellular location">
    <subcellularLocation>
        <location evidence="1">Membrane</location>
        <topology evidence="1">Multi-pass membrane protein</topology>
    </subcellularLocation>
</comment>
<feature type="transmembrane region" description="Helical" evidence="9">
    <location>
        <begin position="259"/>
        <end position="280"/>
    </location>
</feature>
<dbReference type="GO" id="GO:0005886">
    <property type="term" value="C:plasma membrane"/>
    <property type="evidence" value="ECO:0000318"/>
    <property type="project" value="GO_Central"/>
</dbReference>
<dbReference type="Proteomes" id="UP000008143">
    <property type="component" value="Chromosome 10"/>
</dbReference>
<dbReference type="GeneID" id="116407925"/>
<dbReference type="GO" id="GO:0006954">
    <property type="term" value="P:inflammatory response"/>
    <property type="evidence" value="ECO:0000318"/>
    <property type="project" value="GO_Central"/>
</dbReference>
<dbReference type="SUPFAM" id="SSF81321">
    <property type="entry name" value="Family A G protein-coupled receptor-like"/>
    <property type="match status" value="1"/>
</dbReference>
<dbReference type="PRINTS" id="PR00237">
    <property type="entry name" value="GPCRRHODOPSN"/>
</dbReference>
<evidence type="ECO:0000313" key="11">
    <source>
        <dbReference type="Proteomes" id="UP000008143"/>
    </source>
</evidence>
<evidence type="ECO:0000256" key="8">
    <source>
        <dbReference type="ARBA" id="ARBA00025736"/>
    </source>
</evidence>
<reference evidence="12" key="1">
    <citation type="submission" date="2025-08" db="UniProtKB">
        <authorList>
            <consortium name="RefSeq"/>
        </authorList>
    </citation>
    <scope>IDENTIFICATION</scope>
    <source>
        <strain evidence="12">Nigerian</strain>
        <tissue evidence="12">Liver and blood</tissue>
    </source>
</reference>
<dbReference type="PANTHER" id="PTHR24225:SF67">
    <property type="entry name" value="CHEMOKINE-LIKE RECEPTOR 1"/>
    <property type="match status" value="1"/>
</dbReference>
<sequence>MDERLFSENLCYFFWDLIHSQQGGVQDIESIFQPPPPLTHHVVFVGYILICAIGLIGNALVIYVTGFVMKSHKCKIWFLNLAVADLIYLLCMPLTIAAEFTGNWIFGLALCKTHNFLATCNNYASVFIITALNIERVLSVAKPIWHLRFFSRRICFWICSIIWSVTVIFSFPVIFFSSISTDDDGKRVCDWFGFRSSQINISEEEDYGAYEENTTVIFIPSNENGGFPHIREQCKYSDCCLDAEMIAMWSHMIFVAKTVMIPMLLFGCIIPLCIIVFSNVTIAIKVSKSQTLKPPRLYKIVITVVLVYFLTWIPCAIGLNLAIIAVFTMDFSLFTKIHVYLPLLGMISDISSCLNPLIYALVGQKVRNLLMCSKRKKTREDFK</sequence>
<feature type="transmembrane region" description="Helical" evidence="9">
    <location>
        <begin position="76"/>
        <end position="96"/>
    </location>
</feature>
<dbReference type="PROSITE" id="PS50262">
    <property type="entry name" value="G_PROTEIN_RECEP_F1_2"/>
    <property type="match status" value="1"/>
</dbReference>
<evidence type="ECO:0000256" key="9">
    <source>
        <dbReference type="SAM" id="Phobius"/>
    </source>
</evidence>
<dbReference type="InterPro" id="IPR000276">
    <property type="entry name" value="GPCR_Rhodpsn"/>
</dbReference>
<organism evidence="11 12">
    <name type="scientific">Xenopus tropicalis</name>
    <name type="common">Western clawed frog</name>
    <name type="synonym">Silurana tropicalis</name>
    <dbReference type="NCBI Taxonomy" id="8364"/>
    <lineage>
        <taxon>Eukaryota</taxon>
        <taxon>Metazoa</taxon>
        <taxon>Chordata</taxon>
        <taxon>Craniata</taxon>
        <taxon>Vertebrata</taxon>
        <taxon>Euteleostomi</taxon>
        <taxon>Amphibia</taxon>
        <taxon>Batrachia</taxon>
        <taxon>Anura</taxon>
        <taxon>Pipoidea</taxon>
        <taxon>Pipidae</taxon>
        <taxon>Xenopodinae</taxon>
        <taxon>Xenopus</taxon>
        <taxon>Silurana</taxon>
    </lineage>
</organism>
<accession>A0A8J1IZ87</accession>
<evidence type="ECO:0000313" key="12">
    <source>
        <dbReference type="RefSeq" id="XP_031750060.1"/>
    </source>
</evidence>
<keyword evidence="6" id="KW-0675">Receptor</keyword>
<gene>
    <name evidence="12 13" type="primary">LOC116407925</name>
</gene>
<evidence type="ECO:0000256" key="5">
    <source>
        <dbReference type="ARBA" id="ARBA00023136"/>
    </source>
</evidence>
<evidence type="ECO:0000256" key="1">
    <source>
        <dbReference type="ARBA" id="ARBA00004141"/>
    </source>
</evidence>
<dbReference type="KEGG" id="xtr:116407925"/>
<comment type="similarity">
    <text evidence="8">Belongs to the chemokine-like receptor (CMKLR) family.</text>
</comment>
<dbReference type="GO" id="GO:0007200">
    <property type="term" value="P:phospholipase C-activating G protein-coupled receptor signaling pathway"/>
    <property type="evidence" value="ECO:0000318"/>
    <property type="project" value="GO_Central"/>
</dbReference>
<dbReference type="GO" id="GO:0004930">
    <property type="term" value="F:G protein-coupled receptor activity"/>
    <property type="evidence" value="ECO:0000318"/>
    <property type="project" value="GO_Central"/>
</dbReference>
<protein>
    <submittedName>
        <fullName evidence="12">Chemokine-like receptor 1</fullName>
    </submittedName>
</protein>
<keyword evidence="2 9" id="KW-0812">Transmembrane</keyword>
<keyword evidence="7" id="KW-0807">Transducer</keyword>
<dbReference type="GO" id="GO:0002430">
    <property type="term" value="P:complement receptor mediated signaling pathway"/>
    <property type="evidence" value="ECO:0000318"/>
    <property type="project" value="GO_Central"/>
</dbReference>
<name>A0A8J1IZ87_XENTR</name>
<keyword evidence="11" id="KW-1185">Reference proteome</keyword>
<keyword evidence="3 9" id="KW-1133">Transmembrane helix</keyword>
<dbReference type="Xenbase" id="XB-GENE-29093503">
    <property type="gene designation" value="LOC116407925"/>
</dbReference>
<dbReference type="InterPro" id="IPR000826">
    <property type="entry name" value="Formyl_rcpt-rel"/>
</dbReference>
<feature type="transmembrane region" description="Helical" evidence="9">
    <location>
        <begin position="44"/>
        <end position="64"/>
    </location>
</feature>
<feature type="transmembrane region" description="Helical" evidence="9">
    <location>
        <begin position="154"/>
        <end position="176"/>
    </location>
</feature>
<keyword evidence="5 9" id="KW-0472">Membrane</keyword>
<feature type="transmembrane region" description="Helical" evidence="9">
    <location>
        <begin position="339"/>
        <end position="362"/>
    </location>
</feature>
<keyword evidence="4" id="KW-0297">G-protein coupled receptor</keyword>
<dbReference type="AlphaFoldDB" id="A0A8J1IZ87"/>
<evidence type="ECO:0000256" key="4">
    <source>
        <dbReference type="ARBA" id="ARBA00023040"/>
    </source>
</evidence>
<proteinExistence type="inferred from homology"/>
<dbReference type="GO" id="GO:0004875">
    <property type="term" value="F:complement receptor activity"/>
    <property type="evidence" value="ECO:0000318"/>
    <property type="project" value="GO_Central"/>
</dbReference>
<feature type="transmembrane region" description="Helical" evidence="9">
    <location>
        <begin position="300"/>
        <end position="327"/>
    </location>
</feature>
<dbReference type="InterPro" id="IPR017452">
    <property type="entry name" value="GPCR_Rhodpsn_7TM"/>
</dbReference>
<dbReference type="GO" id="GO:0007204">
    <property type="term" value="P:positive regulation of cytosolic calcium ion concentration"/>
    <property type="evidence" value="ECO:0000318"/>
    <property type="project" value="GO_Central"/>
</dbReference>
<evidence type="ECO:0000313" key="13">
    <source>
        <dbReference type="Xenbase" id="XB-GENE-29093503"/>
    </source>
</evidence>
<feature type="transmembrane region" description="Helical" evidence="9">
    <location>
        <begin position="116"/>
        <end position="134"/>
    </location>
</feature>